<dbReference type="GO" id="GO:0051301">
    <property type="term" value="P:cell division"/>
    <property type="evidence" value="ECO:0007669"/>
    <property type="project" value="UniProtKB-UniRule"/>
</dbReference>
<comment type="function">
    <text evidence="1">Binds to the catalytic subunit of the cyclin dependent kinases and is essential for their biological function.</text>
</comment>
<sequence length="607" mass="75454">MNNISDKNILKYQEKYEEQKRKTEKEKEKEKVKEKENVKESEKEKEKQNSNYINNINDEHDIYEDNYSRGKTQSYRSYEYKLEHIMKKKEEYDNNTYWEKKKYKEYSQDKKYNKEYYNKDSSYSYKRKNVPKKRNEDNIPDYYDNYSEFSMERVNLNEDEEDYDKNYFMERGDGYKNSRKYKLSEKKYSPYDNERMKKYSHYDDKAFNMNIYYKKKFTYHNDMNNYDYMNKTGEESKYRNDFSDYYRKRYNNDDLEDYKQDNFYRKRKISPSIINRDDTNMDKNYIMSRKEYISYESSTKRRRSNNNNVISHYEFDKPCEKRSTDTVDNYKNNIRYKKENKNDNTKSVYNSVGDKNLEVLSNHNIKEEYKNEEISSSHESEKKYERKYNYEKEHKYKDKDKNKDVLTSGDIKKNSFKEEFKENSSKRKSYSVNKISRKSSSKMYNKENKEYEQEKETFDQRNYYKNKSNYHHEYDKFEKYNYREKGNERDYELYDEDYKAYKNRKQYDNKYDYYKGPVCYSALYRDNKYVYRHIILSDNVRQYAENKVRKTNAYLTEQCIVNELQIDIGKGWKHFMIYDGKLRELILRKNLTNEDKLRMAVHMQKNH</sequence>
<accession>A0A024VG51</accession>
<keyword evidence="1" id="KW-0132">Cell division</keyword>
<dbReference type="EMBL" id="KI928066">
    <property type="protein sequence ID" value="ETW27472.1"/>
    <property type="molecule type" value="Genomic_DNA"/>
</dbReference>
<evidence type="ECO:0000256" key="1">
    <source>
        <dbReference type="RuleBase" id="RU311113"/>
    </source>
</evidence>
<dbReference type="AlphaFoldDB" id="A0A024VG51"/>
<feature type="region of interest" description="Disordered" evidence="2">
    <location>
        <begin position="418"/>
        <end position="455"/>
    </location>
</feature>
<protein>
    <recommendedName>
        <fullName evidence="1">Cyclin-dependent kinases regulatory subunit</fullName>
    </recommendedName>
</protein>
<dbReference type="InterPro" id="IPR036858">
    <property type="entry name" value="Cyclin-dep_kinase_reg-sub_sf"/>
</dbReference>
<reference evidence="3 4" key="2">
    <citation type="submission" date="2013-02" db="EMBL/GenBank/DDBJ databases">
        <title>The Genome Sequence of Plasmodium falciparum FCH/4.</title>
        <authorList>
            <consortium name="The Broad Institute Genome Sequencing Platform"/>
            <consortium name="The Broad Institute Genome Sequencing Center for Infectious Disease"/>
            <person name="Neafsey D."/>
            <person name="Cheeseman I."/>
            <person name="Volkman S."/>
            <person name="Adams J."/>
            <person name="Walker B."/>
            <person name="Young S.K."/>
            <person name="Zeng Q."/>
            <person name="Gargeya S."/>
            <person name="Fitzgerald M."/>
            <person name="Haas B."/>
            <person name="Abouelleil A."/>
            <person name="Alvarado L."/>
            <person name="Arachchi H.M."/>
            <person name="Berlin A.M."/>
            <person name="Chapman S.B."/>
            <person name="Dewar J."/>
            <person name="Goldberg J."/>
            <person name="Griggs A."/>
            <person name="Gujja S."/>
            <person name="Hansen M."/>
            <person name="Howarth C."/>
            <person name="Imamovic A."/>
            <person name="Larimer J."/>
            <person name="McCowan C."/>
            <person name="Murphy C."/>
            <person name="Neiman D."/>
            <person name="Pearson M."/>
            <person name="Priest M."/>
            <person name="Roberts A."/>
            <person name="Saif S."/>
            <person name="Shea T."/>
            <person name="Sisk P."/>
            <person name="Sykes S."/>
            <person name="Wortman J."/>
            <person name="Nusbaum C."/>
            <person name="Birren B."/>
        </authorList>
    </citation>
    <scope>NUCLEOTIDE SEQUENCE [LARGE SCALE GENOMIC DNA]</scope>
    <source>
        <strain evidence="3 4">FCH/4</strain>
    </source>
</reference>
<dbReference type="GO" id="GO:0016538">
    <property type="term" value="F:cyclin-dependent protein serine/threonine kinase regulator activity"/>
    <property type="evidence" value="ECO:0007669"/>
    <property type="project" value="InterPro"/>
</dbReference>
<dbReference type="Proteomes" id="UP000030656">
    <property type="component" value="Unassembled WGS sequence"/>
</dbReference>
<organism evidence="3 4">
    <name type="scientific">Plasmodium falciparum FCH/4</name>
    <dbReference type="NCBI Taxonomy" id="1036724"/>
    <lineage>
        <taxon>Eukaryota</taxon>
        <taxon>Sar</taxon>
        <taxon>Alveolata</taxon>
        <taxon>Apicomplexa</taxon>
        <taxon>Aconoidasida</taxon>
        <taxon>Haemosporida</taxon>
        <taxon>Plasmodiidae</taxon>
        <taxon>Plasmodium</taxon>
        <taxon>Plasmodium (Laverania)</taxon>
    </lineage>
</organism>
<feature type="compositionally biased region" description="Basic and acidic residues" evidence="2">
    <location>
        <begin position="444"/>
        <end position="455"/>
    </location>
</feature>
<evidence type="ECO:0000313" key="3">
    <source>
        <dbReference type="EMBL" id="ETW27472.1"/>
    </source>
</evidence>
<feature type="compositionally biased region" description="Basic and acidic residues" evidence="2">
    <location>
        <begin position="8"/>
        <end position="48"/>
    </location>
</feature>
<name>A0A024VG51_PLAFA</name>
<dbReference type="SUPFAM" id="SSF55637">
    <property type="entry name" value="Cell cycle regulatory proteins"/>
    <property type="match status" value="1"/>
</dbReference>
<gene>
    <name evidence="3" type="ORF">PFFCH_05074</name>
</gene>
<dbReference type="OrthoDB" id="385054at2759"/>
<keyword evidence="1" id="KW-0131">Cell cycle</keyword>
<dbReference type="Pfam" id="PF01111">
    <property type="entry name" value="CKS"/>
    <property type="match status" value="1"/>
</dbReference>
<evidence type="ECO:0000313" key="4">
    <source>
        <dbReference type="Proteomes" id="UP000030656"/>
    </source>
</evidence>
<dbReference type="SMART" id="SM01084">
    <property type="entry name" value="CKS"/>
    <property type="match status" value="1"/>
</dbReference>
<proteinExistence type="inferred from homology"/>
<reference evidence="3 4" key="1">
    <citation type="submission" date="2013-02" db="EMBL/GenBank/DDBJ databases">
        <title>The Genome Annotation of Plasmodium falciparum FCH/4.</title>
        <authorList>
            <consortium name="The Broad Institute Genome Sequencing Platform"/>
            <consortium name="The Broad Institute Genome Sequencing Center for Infectious Disease"/>
            <person name="Neafsey D."/>
            <person name="Hoffman S."/>
            <person name="Volkman S."/>
            <person name="Rosenthal P."/>
            <person name="Walker B."/>
            <person name="Young S.K."/>
            <person name="Zeng Q."/>
            <person name="Gargeya S."/>
            <person name="Fitzgerald M."/>
            <person name="Haas B."/>
            <person name="Abouelleil A."/>
            <person name="Allen A.W."/>
            <person name="Alvarado L."/>
            <person name="Arachchi H.M."/>
            <person name="Berlin A.M."/>
            <person name="Chapman S.B."/>
            <person name="Gainer-Dewar J."/>
            <person name="Goldberg J."/>
            <person name="Griggs A."/>
            <person name="Gujja S."/>
            <person name="Hansen M."/>
            <person name="Howarth C."/>
            <person name="Imamovic A."/>
            <person name="Ireland A."/>
            <person name="Larimer J."/>
            <person name="McCowan C."/>
            <person name="Murphy C."/>
            <person name="Pearson M."/>
            <person name="Poon T.W."/>
            <person name="Priest M."/>
            <person name="Roberts A."/>
            <person name="Saif S."/>
            <person name="Shea T."/>
            <person name="Sisk P."/>
            <person name="Sykes S."/>
            <person name="Wortman J."/>
            <person name="Nusbaum C."/>
            <person name="Birren B."/>
        </authorList>
    </citation>
    <scope>NUCLEOTIDE SEQUENCE [LARGE SCALE GENOMIC DNA]</scope>
    <source>
        <strain evidence="3 4">FCH/4</strain>
    </source>
</reference>
<dbReference type="Gene3D" id="3.30.170.10">
    <property type="entry name" value="Cyclin-dependent kinase, regulatory subunit"/>
    <property type="match status" value="1"/>
</dbReference>
<dbReference type="InterPro" id="IPR000789">
    <property type="entry name" value="Cyclin-dep_kinase_reg-sub"/>
</dbReference>
<feature type="region of interest" description="Disordered" evidence="2">
    <location>
        <begin position="1"/>
        <end position="74"/>
    </location>
</feature>
<evidence type="ECO:0000256" key="2">
    <source>
        <dbReference type="SAM" id="MobiDB-lite"/>
    </source>
</evidence>
<comment type="similarity">
    <text evidence="1">Belongs to the CKS family.</text>
</comment>